<keyword evidence="1" id="KW-1185">Reference proteome</keyword>
<dbReference type="WBParaSite" id="sdigi.contig25.g2045.t1">
    <property type="protein sequence ID" value="sdigi.contig25.g2045.t1"/>
    <property type="gene ID" value="sdigi.contig25.g2045"/>
</dbReference>
<dbReference type="AlphaFoldDB" id="A0A915PTV9"/>
<dbReference type="Proteomes" id="UP000887581">
    <property type="component" value="Unplaced"/>
</dbReference>
<sequence>MSTAGETITRDENPVFWTSYTIIAVEPKLHLYPAVLSNDGVKPKLTQGYVTSRPVHCLTTLDDAYSTTPIQEDSQAVQCGCLLVDGTSSCGSARIMRGGSGLWLLVTTRSGSTFSRVLIQLHIFC</sequence>
<organism evidence="1 2">
    <name type="scientific">Setaria digitata</name>
    <dbReference type="NCBI Taxonomy" id="48799"/>
    <lineage>
        <taxon>Eukaryota</taxon>
        <taxon>Metazoa</taxon>
        <taxon>Ecdysozoa</taxon>
        <taxon>Nematoda</taxon>
        <taxon>Chromadorea</taxon>
        <taxon>Rhabditida</taxon>
        <taxon>Spirurina</taxon>
        <taxon>Spiruromorpha</taxon>
        <taxon>Filarioidea</taxon>
        <taxon>Setariidae</taxon>
        <taxon>Setaria</taxon>
    </lineage>
</organism>
<protein>
    <submittedName>
        <fullName evidence="2">Uncharacterized protein</fullName>
    </submittedName>
</protein>
<accession>A0A915PTV9</accession>
<evidence type="ECO:0000313" key="2">
    <source>
        <dbReference type="WBParaSite" id="sdigi.contig25.g2045.t1"/>
    </source>
</evidence>
<proteinExistence type="predicted"/>
<name>A0A915PTV9_9BILA</name>
<reference evidence="2" key="1">
    <citation type="submission" date="2022-11" db="UniProtKB">
        <authorList>
            <consortium name="WormBaseParasite"/>
        </authorList>
    </citation>
    <scope>IDENTIFICATION</scope>
</reference>
<evidence type="ECO:0000313" key="1">
    <source>
        <dbReference type="Proteomes" id="UP000887581"/>
    </source>
</evidence>